<accession>A0ACA9YB55</accession>
<keyword evidence="2" id="KW-1185">Reference proteome</keyword>
<evidence type="ECO:0000313" key="1">
    <source>
        <dbReference type="EMBL" id="CAH6721983.1"/>
    </source>
</evidence>
<comment type="caution">
    <text evidence="1">The sequence shown here is derived from an EMBL/GenBank/DDBJ whole genome shotgun (WGS) entry which is preliminary data.</text>
</comment>
<reference evidence="1" key="1">
    <citation type="submission" date="2022-06" db="EMBL/GenBank/DDBJ databases">
        <authorList>
            <person name="Legras J.-L."/>
            <person name="Devillers H."/>
            <person name="Grondin C."/>
        </authorList>
    </citation>
    <scope>NUCLEOTIDE SEQUENCE</scope>
    <source>
        <strain evidence="1">CLIB 1444</strain>
    </source>
</reference>
<gene>
    <name evidence="1" type="ORF">CLIB1444_07S06854</name>
</gene>
<name>A0ACA9YB55_9ASCO</name>
<organism evidence="1 2">
    <name type="scientific">[Candida] jaroonii</name>
    <dbReference type="NCBI Taxonomy" id="467808"/>
    <lineage>
        <taxon>Eukaryota</taxon>
        <taxon>Fungi</taxon>
        <taxon>Dikarya</taxon>
        <taxon>Ascomycota</taxon>
        <taxon>Saccharomycotina</taxon>
        <taxon>Pichiomycetes</taxon>
        <taxon>Debaryomycetaceae</taxon>
        <taxon>Yamadazyma</taxon>
    </lineage>
</organism>
<protein>
    <submittedName>
        <fullName evidence="1">Transcription initiation factor IIF subunit beta</fullName>
    </submittedName>
</protein>
<dbReference type="EMBL" id="CALSDN010000007">
    <property type="protein sequence ID" value="CAH6721983.1"/>
    <property type="molecule type" value="Genomic_DNA"/>
</dbReference>
<dbReference type="Proteomes" id="UP001152531">
    <property type="component" value="Unassembled WGS sequence"/>
</dbReference>
<proteinExistence type="predicted"/>
<sequence>MNSNSNIKKEDEPELLSDPEDFLEKGESLDMNLSGGNQKVWLVKLPKYLADKWMDKSLMGQQLGTVKIKRGGNSSGTGGGIGSNGNIIKLALKKELQDPGIPSEYDLSVTNSKVRNSYVFSEENLKHFKAENTEMSDDRPEEKEEDDPEVKRPRWSEFEGYNNESAPFVKTIPKKTALYGKIVHDCQIRPSRTDSKYKEFLGRKQTIQPLKARPKVVLLDEIPGVTHSNAGPSIKGKSTSVFLKSTTAKNKHEGRAIRMPKKDLLDLLFRLFEEYEYWSIKGLRERTRQPESYLKESLESIANLIKKGPYTSKYNLKPEYKKLRDAERNQNLDINNDNNDNEEDEEDMEDVI</sequence>
<evidence type="ECO:0000313" key="2">
    <source>
        <dbReference type="Proteomes" id="UP001152531"/>
    </source>
</evidence>